<evidence type="ECO:0000313" key="1">
    <source>
        <dbReference type="EMBL" id="KAF2530790.1"/>
    </source>
</evidence>
<dbReference type="EMBL" id="QGKY02002305">
    <property type="protein sequence ID" value="KAF2530790.1"/>
    <property type="molecule type" value="Genomic_DNA"/>
</dbReference>
<gene>
    <name evidence="1" type="ORF">F2Q70_00031476</name>
</gene>
<comment type="caution">
    <text evidence="1">The sequence shown here is derived from an EMBL/GenBank/DDBJ whole genome shotgun (WGS) entry which is preliminary data.</text>
</comment>
<name>A0A8S9FBX1_BRACR</name>
<protein>
    <recommendedName>
        <fullName evidence="2">NYN domain-containing protein</fullName>
    </recommendedName>
</protein>
<accession>A0A8S9FBX1</accession>
<dbReference type="AlphaFoldDB" id="A0A8S9FBX1"/>
<proteinExistence type="predicted"/>
<evidence type="ECO:0008006" key="2">
    <source>
        <dbReference type="Google" id="ProtNLM"/>
    </source>
</evidence>
<sequence length="187" mass="21851">MRRPVPMFWDADNLSPMVDKSLIVGNVDAALKTYNPDFYLRSIFICASEARDYTGIETPECPVTYLRTPLRSLFCDACPNRRCFRPGEVGGNQDYFTRVKEFADRMIVQEMMSYAHDFPNQKQPMLLVTTDRDFRYSVKDLHDDRYLILTAVRSGYVEVPLVARNSVDHWLWEDMQNGRECVANYYC</sequence>
<organism evidence="1">
    <name type="scientific">Brassica cretica</name>
    <name type="common">Mustard</name>
    <dbReference type="NCBI Taxonomy" id="69181"/>
    <lineage>
        <taxon>Eukaryota</taxon>
        <taxon>Viridiplantae</taxon>
        <taxon>Streptophyta</taxon>
        <taxon>Embryophyta</taxon>
        <taxon>Tracheophyta</taxon>
        <taxon>Spermatophyta</taxon>
        <taxon>Magnoliopsida</taxon>
        <taxon>eudicotyledons</taxon>
        <taxon>Gunneridae</taxon>
        <taxon>Pentapetalae</taxon>
        <taxon>rosids</taxon>
        <taxon>malvids</taxon>
        <taxon>Brassicales</taxon>
        <taxon>Brassicaceae</taxon>
        <taxon>Brassiceae</taxon>
        <taxon>Brassica</taxon>
    </lineage>
</organism>
<reference evidence="1" key="1">
    <citation type="submission" date="2019-12" db="EMBL/GenBank/DDBJ databases">
        <title>Genome sequencing and annotation of Brassica cretica.</title>
        <authorList>
            <person name="Studholme D.J."/>
            <person name="Sarris P.F."/>
        </authorList>
    </citation>
    <scope>NUCLEOTIDE SEQUENCE</scope>
    <source>
        <strain evidence="1">PFS-102/07</strain>
        <tissue evidence="1">Leaf</tissue>
    </source>
</reference>